<dbReference type="InterPro" id="IPR018490">
    <property type="entry name" value="cNMP-bd_dom_sf"/>
</dbReference>
<keyword evidence="5" id="KW-1185">Reference proteome</keyword>
<dbReference type="STRING" id="1122156.SAMN02745117_01818"/>
<dbReference type="InterPro" id="IPR014710">
    <property type="entry name" value="RmlC-like_jellyroll"/>
</dbReference>
<gene>
    <name evidence="4" type="ORF">SAMN02745117_01818</name>
</gene>
<dbReference type="SUPFAM" id="SSF54631">
    <property type="entry name" value="CBS-domain pair"/>
    <property type="match status" value="1"/>
</dbReference>
<accession>A0A1M5B4W2</accession>
<dbReference type="CDD" id="cd05401">
    <property type="entry name" value="NT_GlnE_GlnD_like"/>
    <property type="match status" value="1"/>
</dbReference>
<dbReference type="Pfam" id="PF00571">
    <property type="entry name" value="CBS"/>
    <property type="match status" value="2"/>
</dbReference>
<protein>
    <submittedName>
        <fullName evidence="4">CBS domain-containing protein</fullName>
    </submittedName>
</protein>
<dbReference type="GO" id="GO:0008773">
    <property type="term" value="F:[protein-PII] uridylyltransferase activity"/>
    <property type="evidence" value="ECO:0007669"/>
    <property type="project" value="InterPro"/>
</dbReference>
<dbReference type="PANTHER" id="PTHR43080">
    <property type="entry name" value="CBS DOMAIN-CONTAINING PROTEIN CBSX3, MITOCHONDRIAL"/>
    <property type="match status" value="1"/>
</dbReference>
<dbReference type="AlphaFoldDB" id="A0A1M5B4W2"/>
<dbReference type="InterPro" id="IPR000595">
    <property type="entry name" value="cNMP-bd_dom"/>
</dbReference>
<proteinExistence type="predicted"/>
<dbReference type="InterPro" id="IPR046342">
    <property type="entry name" value="CBS_dom_sf"/>
</dbReference>
<evidence type="ECO:0000313" key="5">
    <source>
        <dbReference type="Proteomes" id="UP000184327"/>
    </source>
</evidence>
<reference evidence="4 5" key="1">
    <citation type="submission" date="2016-11" db="EMBL/GenBank/DDBJ databases">
        <authorList>
            <person name="Jaros S."/>
            <person name="Januszkiewicz K."/>
            <person name="Wedrychowicz H."/>
        </authorList>
    </citation>
    <scope>NUCLEOTIDE SEQUENCE [LARGE SCALE GENOMIC DNA]</scope>
    <source>
        <strain evidence="4 5">DSM 16112</strain>
    </source>
</reference>
<dbReference type="InterPro" id="IPR051257">
    <property type="entry name" value="Diverse_CBS-Domain"/>
</dbReference>
<dbReference type="RefSeq" id="WP_073356380.1">
    <property type="nucleotide sequence ID" value="NZ_FQUZ01000020.1"/>
</dbReference>
<dbReference type="InterPro" id="IPR005105">
    <property type="entry name" value="GlnD_Uridyltrans_N"/>
</dbReference>
<dbReference type="SUPFAM" id="SSF51206">
    <property type="entry name" value="cAMP-binding domain-like"/>
    <property type="match status" value="1"/>
</dbReference>
<dbReference type="InterPro" id="IPR000644">
    <property type="entry name" value="CBS_dom"/>
</dbReference>
<feature type="domain" description="CBS" evidence="3">
    <location>
        <begin position="250"/>
        <end position="308"/>
    </location>
</feature>
<evidence type="ECO:0000256" key="1">
    <source>
        <dbReference type="ARBA" id="ARBA00023122"/>
    </source>
</evidence>
<dbReference type="OrthoDB" id="9808528at2"/>
<evidence type="ECO:0000256" key="2">
    <source>
        <dbReference type="PROSITE-ProRule" id="PRU00703"/>
    </source>
</evidence>
<dbReference type="CDD" id="cd00038">
    <property type="entry name" value="CAP_ED"/>
    <property type="match status" value="1"/>
</dbReference>
<feature type="domain" description="CBS" evidence="3">
    <location>
        <begin position="185"/>
        <end position="241"/>
    </location>
</feature>
<keyword evidence="1 2" id="KW-0129">CBS domain</keyword>
<dbReference type="InterPro" id="IPR018821">
    <property type="entry name" value="DUF294_put_nucleoTrafse_sb-bd"/>
</dbReference>
<dbReference type="PANTHER" id="PTHR43080:SF2">
    <property type="entry name" value="CBS DOMAIN-CONTAINING PROTEIN"/>
    <property type="match status" value="1"/>
</dbReference>
<dbReference type="PROSITE" id="PS51371">
    <property type="entry name" value="CBS"/>
    <property type="match status" value="2"/>
</dbReference>
<sequence>MTNSLERAGRDAVSQNVQGIVQFLQQHPPFSQMEPGHLVQLVEGCRLAFYPQGSRILHPGDGRVQEWFLIRQGQVRGERGGADIPASEGLDTAELELWPGDGFPVAAIVGDRSTRTTYTAVQDTFCLQLPVQQYAHMLQLSEPFRQFAFKGVSSLLGQLHLKVQQSATVSLGAQYSLDARLQTLMGREPLTCSPDTTVQAAVQQMYQRRVGSVAVVDAQQHLLGIFTLRDLRNMVAQGQPMQSSLMADCMVPNPYSLPSSSTAFDAALLLTQHHITHVCVVDDGKLVGVLSERDLFALQRVDLVHLARALRQADSIEALQAQRRGIDRLVDAMLAHGASAAQILRVITQLNDHTTTRVIELMLAEHGDPGVPFTWLVFGSEGRQEQTLLTDQDNGILFQADSAQEAEQHRQRLLPLARAINQALHQCGLTLCKGNIMAGNPRLCLSAREWHGFFLAILRETDPENLLKATIFFDIRPLWGADNGFAHLQAELLAMVADNPLFQRMMAQTALEHSPTLGGVRNRLEQALGLAKADIDLKTQALTPFVDGARILALAHGITEASTLERMAQLAQKGVIGQPQAQAWSEAYNYLQLLRMQQHRRQAQAYQPLDNSLNPASLNTLDERILRESLRQARQVQDSLRLRYRLS</sequence>
<evidence type="ECO:0000259" key="3">
    <source>
        <dbReference type="PROSITE" id="PS51371"/>
    </source>
</evidence>
<organism evidence="4 5">
    <name type="scientific">Lampropedia hyalina DSM 16112</name>
    <dbReference type="NCBI Taxonomy" id="1122156"/>
    <lineage>
        <taxon>Bacteria</taxon>
        <taxon>Pseudomonadati</taxon>
        <taxon>Pseudomonadota</taxon>
        <taxon>Betaproteobacteria</taxon>
        <taxon>Burkholderiales</taxon>
        <taxon>Comamonadaceae</taxon>
        <taxon>Lampropedia</taxon>
    </lineage>
</organism>
<dbReference type="Proteomes" id="UP000184327">
    <property type="component" value="Unassembled WGS sequence"/>
</dbReference>
<dbReference type="EMBL" id="FQUZ01000020">
    <property type="protein sequence ID" value="SHF37544.1"/>
    <property type="molecule type" value="Genomic_DNA"/>
</dbReference>
<dbReference type="Pfam" id="PF03445">
    <property type="entry name" value="DUF294"/>
    <property type="match status" value="1"/>
</dbReference>
<dbReference type="Gene3D" id="2.60.120.10">
    <property type="entry name" value="Jelly Rolls"/>
    <property type="match status" value="1"/>
</dbReference>
<dbReference type="SMART" id="SM00116">
    <property type="entry name" value="CBS"/>
    <property type="match status" value="2"/>
</dbReference>
<name>A0A1M5B4W2_9BURK</name>
<dbReference type="Gene3D" id="3.10.580.10">
    <property type="entry name" value="CBS-domain"/>
    <property type="match status" value="1"/>
</dbReference>
<evidence type="ECO:0000313" key="4">
    <source>
        <dbReference type="EMBL" id="SHF37544.1"/>
    </source>
</evidence>
<dbReference type="Pfam" id="PF10335">
    <property type="entry name" value="DUF294_C"/>
    <property type="match status" value="1"/>
</dbReference>